<dbReference type="Proteomes" id="UP000748756">
    <property type="component" value="Unassembled WGS sequence"/>
</dbReference>
<accession>A0A9P5RPQ1</accession>
<keyword evidence="2" id="KW-1185">Reference proteome</keyword>
<proteinExistence type="predicted"/>
<evidence type="ECO:0000313" key="1">
    <source>
        <dbReference type="EMBL" id="KAF9136681.1"/>
    </source>
</evidence>
<organism evidence="1 2">
    <name type="scientific">Linnemannia schmuckeri</name>
    <dbReference type="NCBI Taxonomy" id="64567"/>
    <lineage>
        <taxon>Eukaryota</taxon>
        <taxon>Fungi</taxon>
        <taxon>Fungi incertae sedis</taxon>
        <taxon>Mucoromycota</taxon>
        <taxon>Mortierellomycotina</taxon>
        <taxon>Mortierellomycetes</taxon>
        <taxon>Mortierellales</taxon>
        <taxon>Mortierellaceae</taxon>
        <taxon>Linnemannia</taxon>
    </lineage>
</organism>
<reference evidence="1" key="1">
    <citation type="journal article" date="2020" name="Fungal Divers.">
        <title>Resolving the Mortierellaceae phylogeny through synthesis of multi-gene phylogenetics and phylogenomics.</title>
        <authorList>
            <person name="Vandepol N."/>
            <person name="Liber J."/>
            <person name="Desiro A."/>
            <person name="Na H."/>
            <person name="Kennedy M."/>
            <person name="Barry K."/>
            <person name="Grigoriev I.V."/>
            <person name="Miller A.N."/>
            <person name="O'Donnell K."/>
            <person name="Stajich J.E."/>
            <person name="Bonito G."/>
        </authorList>
    </citation>
    <scope>NUCLEOTIDE SEQUENCE</scope>
    <source>
        <strain evidence="1">NRRL 6426</strain>
    </source>
</reference>
<gene>
    <name evidence="1" type="ORF">BG015_003053</name>
</gene>
<dbReference type="EMBL" id="JAAAUQ010001641">
    <property type="protein sequence ID" value="KAF9136681.1"/>
    <property type="molecule type" value="Genomic_DNA"/>
</dbReference>
<comment type="caution">
    <text evidence="1">The sequence shown here is derived from an EMBL/GenBank/DDBJ whole genome shotgun (WGS) entry which is preliminary data.</text>
</comment>
<name>A0A9P5RPQ1_9FUNG</name>
<protein>
    <submittedName>
        <fullName evidence="1">Uncharacterized protein</fullName>
    </submittedName>
</protein>
<dbReference type="AlphaFoldDB" id="A0A9P5RPQ1"/>
<evidence type="ECO:0000313" key="2">
    <source>
        <dbReference type="Proteomes" id="UP000748756"/>
    </source>
</evidence>
<sequence length="115" mass="13403">MAHYDDHDTYGHRILAERPLEKDIDEWLWQDELDKLEESLAAISGSKHTMEFILQATEPLFLKFDNGDTKMVLTLPGTRKRLAEDELASVKRKISTIDSKIEVFDSQIKHFMKKI</sequence>